<dbReference type="EMBL" id="MFGW01000232">
    <property type="protein sequence ID" value="OGF58771.1"/>
    <property type="molecule type" value="Genomic_DNA"/>
</dbReference>
<evidence type="ECO:0000313" key="2">
    <source>
        <dbReference type="EMBL" id="OGF58771.1"/>
    </source>
</evidence>
<proteinExistence type="predicted"/>
<dbReference type="PANTHER" id="PTHR43852:SF3">
    <property type="entry name" value="NUCLEOTIDYLTRANSFERASE"/>
    <property type="match status" value="1"/>
</dbReference>
<dbReference type="Gene3D" id="3.30.460.10">
    <property type="entry name" value="Beta Polymerase, domain 2"/>
    <property type="match status" value="1"/>
</dbReference>
<comment type="caution">
    <text evidence="2">The sequence shown here is derived from an EMBL/GenBank/DDBJ whole genome shotgun (WGS) entry which is preliminary data.</text>
</comment>
<dbReference type="STRING" id="1817863.A2Y62_09710"/>
<dbReference type="InterPro" id="IPR043519">
    <property type="entry name" value="NT_sf"/>
</dbReference>
<protein>
    <recommendedName>
        <fullName evidence="1">Polymerase beta nucleotidyltransferase domain-containing protein</fullName>
    </recommendedName>
</protein>
<name>A0A1F5V779_9BACT</name>
<dbReference type="InterPro" id="IPR052930">
    <property type="entry name" value="TA_antitoxin_MntA"/>
</dbReference>
<evidence type="ECO:0000259" key="1">
    <source>
        <dbReference type="Pfam" id="PF18765"/>
    </source>
</evidence>
<reference evidence="2 3" key="1">
    <citation type="journal article" date="2016" name="Nat. Commun.">
        <title>Thousands of microbial genomes shed light on interconnected biogeochemical processes in an aquifer system.</title>
        <authorList>
            <person name="Anantharaman K."/>
            <person name="Brown C.T."/>
            <person name="Hug L.A."/>
            <person name="Sharon I."/>
            <person name="Castelle C.J."/>
            <person name="Probst A.J."/>
            <person name="Thomas B.C."/>
            <person name="Singh A."/>
            <person name="Wilkins M.J."/>
            <person name="Karaoz U."/>
            <person name="Brodie E.L."/>
            <person name="Williams K.H."/>
            <person name="Hubbard S.S."/>
            <person name="Banfield J.F."/>
        </authorList>
    </citation>
    <scope>NUCLEOTIDE SEQUENCE [LARGE SCALE GENOMIC DNA]</scope>
</reference>
<dbReference type="Proteomes" id="UP000178943">
    <property type="component" value="Unassembled WGS sequence"/>
</dbReference>
<feature type="domain" description="Polymerase beta nucleotidyltransferase" evidence="1">
    <location>
        <begin position="9"/>
        <end position="105"/>
    </location>
</feature>
<dbReference type="SUPFAM" id="SSF81301">
    <property type="entry name" value="Nucleotidyltransferase"/>
    <property type="match status" value="1"/>
</dbReference>
<sequence>MKARIIQIIKEELQKDQVICFAYLFGSFLKEEMYEDIDIGIYLSSTENNIFVITSELKHRISEKLQQINVICNADDIDITILNAVAFNFLTRVFKEGLLIIDREPDFRTNLMEANAIKFRECLGLLKEADLL</sequence>
<dbReference type="AlphaFoldDB" id="A0A1F5V779"/>
<accession>A0A1F5V779</accession>
<evidence type="ECO:0000313" key="3">
    <source>
        <dbReference type="Proteomes" id="UP000178943"/>
    </source>
</evidence>
<dbReference type="Pfam" id="PF18765">
    <property type="entry name" value="Polbeta"/>
    <property type="match status" value="1"/>
</dbReference>
<gene>
    <name evidence="2" type="ORF">A2Y62_09710</name>
</gene>
<organism evidence="2 3">
    <name type="scientific">Candidatus Fischerbacteria bacterium RBG_13_37_8</name>
    <dbReference type="NCBI Taxonomy" id="1817863"/>
    <lineage>
        <taxon>Bacteria</taxon>
        <taxon>Candidatus Fischeribacteriota</taxon>
    </lineage>
</organism>
<dbReference type="InterPro" id="IPR041633">
    <property type="entry name" value="Polbeta"/>
</dbReference>
<dbReference type="PANTHER" id="PTHR43852">
    <property type="entry name" value="NUCLEOTIDYLTRANSFERASE"/>
    <property type="match status" value="1"/>
</dbReference>